<sequence length="71" mass="7996">MWAPAPVLLRHSAFGKPIAALYSVQEMVAEMHVKLEAARLLVDDVATYRHWGGTFLRKIVTFEGKCVDKII</sequence>
<protein>
    <recommendedName>
        <fullName evidence="2">Acyl-CoA dehydrogenase/oxidase C-terminal domain-containing protein</fullName>
    </recommendedName>
</protein>
<reference evidence="3" key="1">
    <citation type="submission" date="2019-04" db="EMBL/GenBank/DDBJ databases">
        <title>Evolution of Biomass-Degrading Anaerobic Consortia Revealed by Metagenomics.</title>
        <authorList>
            <person name="Peng X."/>
        </authorList>
    </citation>
    <scope>NUCLEOTIDE SEQUENCE</scope>
    <source>
        <strain evidence="3">SIG551</strain>
    </source>
</reference>
<gene>
    <name evidence="3" type="ORF">E7512_08165</name>
</gene>
<dbReference type="EMBL" id="SVNY01000003">
    <property type="protein sequence ID" value="MBE6833540.1"/>
    <property type="molecule type" value="Genomic_DNA"/>
</dbReference>
<dbReference type="Proteomes" id="UP000754750">
    <property type="component" value="Unassembled WGS sequence"/>
</dbReference>
<evidence type="ECO:0000256" key="1">
    <source>
        <dbReference type="ARBA" id="ARBA00022630"/>
    </source>
</evidence>
<comment type="caution">
    <text evidence="3">The sequence shown here is derived from an EMBL/GenBank/DDBJ whole genome shotgun (WGS) entry which is preliminary data.</text>
</comment>
<dbReference type="Pfam" id="PF00441">
    <property type="entry name" value="Acyl-CoA_dh_1"/>
    <property type="match status" value="1"/>
</dbReference>
<dbReference type="InterPro" id="IPR009075">
    <property type="entry name" value="AcylCo_DH/oxidase_C"/>
</dbReference>
<evidence type="ECO:0000259" key="2">
    <source>
        <dbReference type="Pfam" id="PF00441"/>
    </source>
</evidence>
<keyword evidence="1" id="KW-0285">Flavoprotein</keyword>
<dbReference type="SUPFAM" id="SSF47203">
    <property type="entry name" value="Acyl-CoA dehydrogenase C-terminal domain-like"/>
    <property type="match status" value="1"/>
</dbReference>
<dbReference type="AlphaFoldDB" id="A0A928KS42"/>
<dbReference type="InterPro" id="IPR036250">
    <property type="entry name" value="AcylCo_DH-like_C"/>
</dbReference>
<accession>A0A928KS42</accession>
<organism evidence="3 4">
    <name type="scientific">Faecalispora sporosphaeroides</name>
    <dbReference type="NCBI Taxonomy" id="1549"/>
    <lineage>
        <taxon>Bacteria</taxon>
        <taxon>Bacillati</taxon>
        <taxon>Bacillota</taxon>
        <taxon>Clostridia</taxon>
        <taxon>Eubacteriales</taxon>
        <taxon>Oscillospiraceae</taxon>
        <taxon>Faecalispora</taxon>
    </lineage>
</organism>
<evidence type="ECO:0000313" key="3">
    <source>
        <dbReference type="EMBL" id="MBE6833540.1"/>
    </source>
</evidence>
<name>A0A928KS42_9FIRM</name>
<dbReference type="GO" id="GO:0016627">
    <property type="term" value="F:oxidoreductase activity, acting on the CH-CH group of donors"/>
    <property type="evidence" value="ECO:0007669"/>
    <property type="project" value="InterPro"/>
</dbReference>
<proteinExistence type="predicted"/>
<evidence type="ECO:0000313" key="4">
    <source>
        <dbReference type="Proteomes" id="UP000754750"/>
    </source>
</evidence>
<dbReference type="Gene3D" id="1.20.140.10">
    <property type="entry name" value="Butyryl-CoA Dehydrogenase, subunit A, domain 3"/>
    <property type="match status" value="1"/>
</dbReference>
<feature type="domain" description="Acyl-CoA dehydrogenase/oxidase C-terminal" evidence="2">
    <location>
        <begin position="11"/>
        <end position="52"/>
    </location>
</feature>